<proteinExistence type="predicted"/>
<feature type="non-terminal residue" evidence="1">
    <location>
        <position position="17"/>
    </location>
</feature>
<evidence type="ECO:0000313" key="2">
    <source>
        <dbReference type="Proteomes" id="UP000236291"/>
    </source>
</evidence>
<organism evidence="1 2">
    <name type="scientific">Trifolium pratense</name>
    <name type="common">Red clover</name>
    <dbReference type="NCBI Taxonomy" id="57577"/>
    <lineage>
        <taxon>Eukaryota</taxon>
        <taxon>Viridiplantae</taxon>
        <taxon>Streptophyta</taxon>
        <taxon>Embryophyta</taxon>
        <taxon>Tracheophyta</taxon>
        <taxon>Spermatophyta</taxon>
        <taxon>Magnoliopsida</taxon>
        <taxon>eudicotyledons</taxon>
        <taxon>Gunneridae</taxon>
        <taxon>Pentapetalae</taxon>
        <taxon>rosids</taxon>
        <taxon>fabids</taxon>
        <taxon>Fabales</taxon>
        <taxon>Fabaceae</taxon>
        <taxon>Papilionoideae</taxon>
        <taxon>50 kb inversion clade</taxon>
        <taxon>NPAAA clade</taxon>
        <taxon>Hologalegina</taxon>
        <taxon>IRL clade</taxon>
        <taxon>Trifolieae</taxon>
        <taxon>Trifolium</taxon>
    </lineage>
</organism>
<sequence>MGGLGLRELEVMVFCAE</sequence>
<reference evidence="1 2" key="1">
    <citation type="journal article" date="2014" name="Am. J. Bot.">
        <title>Genome assembly and annotation for red clover (Trifolium pratense; Fabaceae).</title>
        <authorList>
            <person name="Istvanek J."/>
            <person name="Jaros M."/>
            <person name="Krenek A."/>
            <person name="Repkova J."/>
        </authorList>
    </citation>
    <scope>NUCLEOTIDE SEQUENCE [LARGE SCALE GENOMIC DNA]</scope>
    <source>
        <strain evidence="2">cv. Tatra</strain>
        <tissue evidence="1">Young leaves</tissue>
    </source>
</reference>
<protein>
    <submittedName>
        <fullName evidence="1">Uncharacterized protein</fullName>
    </submittedName>
</protein>
<gene>
    <name evidence="1" type="ORF">L195_g063711</name>
</gene>
<dbReference type="AlphaFoldDB" id="A0A2K3KNH6"/>
<name>A0A2K3KNH6_TRIPR</name>
<dbReference type="Proteomes" id="UP000236291">
    <property type="component" value="Unassembled WGS sequence"/>
</dbReference>
<evidence type="ECO:0000313" key="1">
    <source>
        <dbReference type="EMBL" id="PNX67858.1"/>
    </source>
</evidence>
<comment type="caution">
    <text evidence="1">The sequence shown here is derived from an EMBL/GenBank/DDBJ whole genome shotgun (WGS) entry which is preliminary data.</text>
</comment>
<dbReference type="EMBL" id="ASHM01217151">
    <property type="protein sequence ID" value="PNX67858.1"/>
    <property type="molecule type" value="Genomic_DNA"/>
</dbReference>
<accession>A0A2K3KNH6</accession>
<reference evidence="1 2" key="2">
    <citation type="journal article" date="2017" name="Front. Plant Sci.">
        <title>Gene Classification and Mining of Molecular Markers Useful in Red Clover (Trifolium pratense) Breeding.</title>
        <authorList>
            <person name="Istvanek J."/>
            <person name="Dluhosova J."/>
            <person name="Dluhos P."/>
            <person name="Patkova L."/>
            <person name="Nedelnik J."/>
            <person name="Repkova J."/>
        </authorList>
    </citation>
    <scope>NUCLEOTIDE SEQUENCE [LARGE SCALE GENOMIC DNA]</scope>
    <source>
        <strain evidence="2">cv. Tatra</strain>
        <tissue evidence="1">Young leaves</tissue>
    </source>
</reference>